<dbReference type="PANTHER" id="PTHR32089">
    <property type="entry name" value="METHYL-ACCEPTING CHEMOTAXIS PROTEIN MCPB"/>
    <property type="match status" value="1"/>
</dbReference>
<gene>
    <name evidence="5" type="ORF">LJD61_02615</name>
</gene>
<dbReference type="SUPFAM" id="SSF111126">
    <property type="entry name" value="Ligand-binding domain in the NO signalling and Golgi transport"/>
    <property type="match status" value="1"/>
</dbReference>
<dbReference type="InterPro" id="IPR004090">
    <property type="entry name" value="Chemotax_Me-accpt_rcpt"/>
</dbReference>
<evidence type="ECO:0000256" key="3">
    <source>
        <dbReference type="PROSITE-ProRule" id="PRU00284"/>
    </source>
</evidence>
<dbReference type="PANTHER" id="PTHR32089:SF112">
    <property type="entry name" value="LYSOZYME-LIKE PROTEIN-RELATED"/>
    <property type="match status" value="1"/>
</dbReference>
<dbReference type="EMBL" id="JAJEKE010000001">
    <property type="protein sequence ID" value="MCQ1528442.1"/>
    <property type="molecule type" value="Genomic_DNA"/>
</dbReference>
<dbReference type="RefSeq" id="WP_255225924.1">
    <property type="nucleotide sequence ID" value="NZ_JAJEKE010000001.1"/>
</dbReference>
<feature type="domain" description="Methyl-accepting transducer" evidence="4">
    <location>
        <begin position="315"/>
        <end position="572"/>
    </location>
</feature>
<organism evidence="5 6">
    <name type="scientific">Lutispora saccharofermentans</name>
    <dbReference type="NCBI Taxonomy" id="3024236"/>
    <lineage>
        <taxon>Bacteria</taxon>
        <taxon>Bacillati</taxon>
        <taxon>Bacillota</taxon>
        <taxon>Clostridia</taxon>
        <taxon>Lutisporales</taxon>
        <taxon>Lutisporaceae</taxon>
        <taxon>Lutispora</taxon>
    </lineage>
</organism>
<protein>
    <submittedName>
        <fullName evidence="5">Heme NO-binding domain-containing protein</fullName>
    </submittedName>
</protein>
<dbReference type="PRINTS" id="PR00260">
    <property type="entry name" value="CHEMTRNSDUCR"/>
</dbReference>
<accession>A0ABT1NB22</accession>
<dbReference type="InterPro" id="IPR004089">
    <property type="entry name" value="MCPsignal_dom"/>
</dbReference>
<proteinExistence type="inferred from homology"/>
<dbReference type="Pfam" id="PF07700">
    <property type="entry name" value="HNOB"/>
    <property type="match status" value="1"/>
</dbReference>
<dbReference type="InterPro" id="IPR024096">
    <property type="entry name" value="NO_sig/Golgi_transp_ligand-bd"/>
</dbReference>
<dbReference type="Gene3D" id="1.10.287.950">
    <property type="entry name" value="Methyl-accepting chemotaxis protein"/>
    <property type="match status" value="1"/>
</dbReference>
<sequence>MKGTVVSTWINSLRNLYGDEIVNSCLRIIGWQEDRVISPLEEIDDKEPAKLIEEIGKKVGKSTEEIWRKVGRSNIESFFKWFPSYFERRNVKAFLLMMDDVHAQLTRMIKGANPPRLIATDLSEKEIEMKYISKRGLFDYFLGLLEGCGDFFKEKIQVQELERGKENNLHMLRVKITVEKGLHSEKTFNLSRILSLGFLKKVDIKISFLSALALLPISYLLTKNWLASGIISISLFAVSEVIALIALAPLRLFNEEIGKLNNLDFSSYTRVKTGDELESYFQQLNGIKQLFQKDFLFLKGGNDDMYNYTKTFSDIARNMKNVSDGISGIVQDVAEGAVHQAEETEKSVYIISTNMDTLNKIAQEELKSKDRLEEAVKSIKTSSEETQRVAKMILSIRDAFAHVNSQGVELSKRANDIMNIVTTVENIADQTNLLSLNAAIESARAGELGRGFAVVAGEIRGLAEDSKSAVKTINENLKMFTGEVSSLVGSINARFNQLEESNTTLEKVAKDNTVSTEHIGSVSSDIVRLVEEMSAQTKQLSDVFENVHSLAAIAEENSAASEEMSASVIEYSNKIKELTMYIEELEKLSGNFKTELGKYKL</sequence>
<keyword evidence="1 3" id="KW-0807">Transducer</keyword>
<comment type="caution">
    <text evidence="5">The sequence shown here is derived from an EMBL/GenBank/DDBJ whole genome shotgun (WGS) entry which is preliminary data.</text>
</comment>
<dbReference type="Proteomes" id="UP001651880">
    <property type="component" value="Unassembled WGS sequence"/>
</dbReference>
<dbReference type="InterPro" id="IPR038158">
    <property type="entry name" value="H-NOX_domain_sf"/>
</dbReference>
<dbReference type="InterPro" id="IPR011644">
    <property type="entry name" value="Heme_NO-bd"/>
</dbReference>
<name>A0ABT1NB22_9FIRM</name>
<evidence type="ECO:0000256" key="1">
    <source>
        <dbReference type="ARBA" id="ARBA00023224"/>
    </source>
</evidence>
<dbReference type="SMART" id="SM00283">
    <property type="entry name" value="MA"/>
    <property type="match status" value="1"/>
</dbReference>
<dbReference type="PROSITE" id="PS50111">
    <property type="entry name" value="CHEMOTAXIS_TRANSDUC_2"/>
    <property type="match status" value="1"/>
</dbReference>
<reference evidence="5 6" key="1">
    <citation type="submission" date="2021-10" db="EMBL/GenBank/DDBJ databases">
        <title>Lutispora strain m25 sp. nov., a thermophilic, non-spore-forming bacterium isolated from a lab-scale methanogenic bioreactor digesting anaerobic sludge.</title>
        <authorList>
            <person name="El Houari A."/>
            <person name="Mcdonald J."/>
        </authorList>
    </citation>
    <scope>NUCLEOTIDE SEQUENCE [LARGE SCALE GENOMIC DNA]</scope>
    <source>
        <strain evidence="6">m25</strain>
    </source>
</reference>
<dbReference type="Pfam" id="PF00015">
    <property type="entry name" value="MCPsignal"/>
    <property type="match status" value="1"/>
</dbReference>
<comment type="similarity">
    <text evidence="2">Belongs to the methyl-accepting chemotaxis (MCP) protein family.</text>
</comment>
<evidence type="ECO:0000259" key="4">
    <source>
        <dbReference type="PROSITE" id="PS50111"/>
    </source>
</evidence>
<evidence type="ECO:0000256" key="2">
    <source>
        <dbReference type="ARBA" id="ARBA00029447"/>
    </source>
</evidence>
<keyword evidence="6" id="KW-1185">Reference proteome</keyword>
<dbReference type="Gene3D" id="3.90.1520.10">
    <property type="entry name" value="H-NOX domain"/>
    <property type="match status" value="1"/>
</dbReference>
<evidence type="ECO:0000313" key="5">
    <source>
        <dbReference type="EMBL" id="MCQ1528442.1"/>
    </source>
</evidence>
<evidence type="ECO:0000313" key="6">
    <source>
        <dbReference type="Proteomes" id="UP001651880"/>
    </source>
</evidence>
<dbReference type="SUPFAM" id="SSF58104">
    <property type="entry name" value="Methyl-accepting chemotaxis protein (MCP) signaling domain"/>
    <property type="match status" value="1"/>
</dbReference>